<sequence>MFGRKYVFKLGLWSVDRLSPAYTTTSQSPGGVLVVSTGGVPVVYRECNGGPPVLSQLSPTKTKRRNAPELRASNFLTDEHCHRNPLLTFPARRENIALSIFHGSALHVIGGGGAAVTWVSHDAFTNCR</sequence>
<reference evidence="1" key="1">
    <citation type="submission" date="2020-03" db="EMBL/GenBank/DDBJ databases">
        <authorList>
            <person name="Weist P."/>
        </authorList>
    </citation>
    <scope>NUCLEOTIDE SEQUENCE</scope>
</reference>
<protein>
    <submittedName>
        <fullName evidence="1">Uncharacterized protein</fullName>
    </submittedName>
</protein>
<proteinExistence type="predicted"/>
<evidence type="ECO:0000313" key="2">
    <source>
        <dbReference type="Proteomes" id="UP001153269"/>
    </source>
</evidence>
<evidence type="ECO:0000313" key="1">
    <source>
        <dbReference type="EMBL" id="CAB1438731.1"/>
    </source>
</evidence>
<dbReference type="Proteomes" id="UP001153269">
    <property type="component" value="Unassembled WGS sequence"/>
</dbReference>
<comment type="caution">
    <text evidence="1">The sequence shown here is derived from an EMBL/GenBank/DDBJ whole genome shotgun (WGS) entry which is preliminary data.</text>
</comment>
<accession>A0A9N7UYC3</accession>
<dbReference type="EMBL" id="CADEAL010002201">
    <property type="protein sequence ID" value="CAB1438731.1"/>
    <property type="molecule type" value="Genomic_DNA"/>
</dbReference>
<keyword evidence="2" id="KW-1185">Reference proteome</keyword>
<gene>
    <name evidence="1" type="ORF">PLEPLA_LOCUS26623</name>
</gene>
<organism evidence="1 2">
    <name type="scientific">Pleuronectes platessa</name>
    <name type="common">European plaice</name>
    <dbReference type="NCBI Taxonomy" id="8262"/>
    <lineage>
        <taxon>Eukaryota</taxon>
        <taxon>Metazoa</taxon>
        <taxon>Chordata</taxon>
        <taxon>Craniata</taxon>
        <taxon>Vertebrata</taxon>
        <taxon>Euteleostomi</taxon>
        <taxon>Actinopterygii</taxon>
        <taxon>Neopterygii</taxon>
        <taxon>Teleostei</taxon>
        <taxon>Neoteleostei</taxon>
        <taxon>Acanthomorphata</taxon>
        <taxon>Carangaria</taxon>
        <taxon>Pleuronectiformes</taxon>
        <taxon>Pleuronectoidei</taxon>
        <taxon>Pleuronectidae</taxon>
        <taxon>Pleuronectes</taxon>
    </lineage>
</organism>
<name>A0A9N7UYC3_PLEPL</name>
<dbReference type="AlphaFoldDB" id="A0A9N7UYC3"/>